<dbReference type="Gene3D" id="3.10.120.10">
    <property type="entry name" value="Cytochrome b5-like heme/steroid binding domain"/>
    <property type="match status" value="1"/>
</dbReference>
<sequence length="123" mass="13323">MSQAKVFTADEVAEHNTKDDLYLICNGKVYDCTEYLDEHPGGEEVILDCAGTDATEPFEDIGHSEDAREALASLYVGELKGGAASKKQQQQVKVSDGNVHSPIPMIAALGCVIAVCAYFIWKK</sequence>
<dbReference type="AlphaFoldDB" id="A0A9W6YVG4"/>
<comment type="subcellular location">
    <subcellularLocation>
        <location evidence="1">Endoplasmic reticulum membrane</location>
        <topology evidence="1">Single-pass membrane protein</topology>
        <orientation evidence="1">Cytoplasmic side</orientation>
    </subcellularLocation>
    <subcellularLocation>
        <location evidence="11">Microsome membrane</location>
        <topology evidence="11">Single-pass membrane protein</topology>
        <orientation evidence="11">Cytoplasmic side</orientation>
    </subcellularLocation>
</comment>
<organism evidence="15 16">
    <name type="scientific">Ambrosiozyma monospora</name>
    <name type="common">Yeast</name>
    <name type="synonym">Endomycopsis monosporus</name>
    <dbReference type="NCBI Taxonomy" id="43982"/>
    <lineage>
        <taxon>Eukaryota</taxon>
        <taxon>Fungi</taxon>
        <taxon>Dikarya</taxon>
        <taxon>Ascomycota</taxon>
        <taxon>Saccharomycotina</taxon>
        <taxon>Pichiomycetes</taxon>
        <taxon>Pichiales</taxon>
        <taxon>Pichiaceae</taxon>
        <taxon>Ambrosiozyma</taxon>
    </lineage>
</organism>
<dbReference type="InterPro" id="IPR001199">
    <property type="entry name" value="Cyt_B5-like_heme/steroid-bd"/>
</dbReference>
<gene>
    <name evidence="15" type="ORF">Amon01_000197700</name>
</gene>
<keyword evidence="13" id="KW-1133">Transmembrane helix</keyword>
<dbReference type="FunFam" id="3.10.120.10:FF:000002">
    <property type="entry name" value="Cytochrome b5 type B"/>
    <property type="match status" value="1"/>
</dbReference>
<dbReference type="InterPro" id="IPR018506">
    <property type="entry name" value="Cyt_B5_heme-BS"/>
</dbReference>
<keyword evidence="16" id="KW-1185">Reference proteome</keyword>
<evidence type="ECO:0000256" key="5">
    <source>
        <dbReference type="ARBA" id="ARBA00022723"/>
    </source>
</evidence>
<keyword evidence="7" id="KW-0492">Microsome</keyword>
<dbReference type="PROSITE" id="PS00191">
    <property type="entry name" value="CYTOCHROME_B5_1"/>
    <property type="match status" value="1"/>
</dbReference>
<dbReference type="Pfam" id="PF00173">
    <property type="entry name" value="Cyt-b5"/>
    <property type="match status" value="1"/>
</dbReference>
<keyword evidence="5 13" id="KW-0479">Metal-binding</keyword>
<dbReference type="PRINTS" id="PR00363">
    <property type="entry name" value="CYTOCHROMEB5"/>
</dbReference>
<evidence type="ECO:0000256" key="6">
    <source>
        <dbReference type="ARBA" id="ARBA00022824"/>
    </source>
</evidence>
<protein>
    <submittedName>
        <fullName evidence="15">Unnamed protein product</fullName>
    </submittedName>
</protein>
<evidence type="ECO:0000313" key="16">
    <source>
        <dbReference type="Proteomes" id="UP001165063"/>
    </source>
</evidence>
<evidence type="ECO:0000313" key="15">
    <source>
        <dbReference type="EMBL" id="GMG21417.1"/>
    </source>
</evidence>
<dbReference type="PANTHER" id="PTHR19359">
    <property type="entry name" value="CYTOCHROME B5"/>
    <property type="match status" value="1"/>
</dbReference>
<dbReference type="PROSITE" id="PS50255">
    <property type="entry name" value="CYTOCHROME_B5_2"/>
    <property type="match status" value="1"/>
</dbReference>
<dbReference type="PANTHER" id="PTHR19359:SF150">
    <property type="entry name" value="CYTOCHROME B5"/>
    <property type="match status" value="1"/>
</dbReference>
<dbReference type="GO" id="GO:0005789">
    <property type="term" value="C:endoplasmic reticulum membrane"/>
    <property type="evidence" value="ECO:0007669"/>
    <property type="project" value="UniProtKB-SubCell"/>
</dbReference>
<keyword evidence="2" id="KW-0813">Transport</keyword>
<dbReference type="OrthoDB" id="260519at2759"/>
<comment type="caution">
    <text evidence="15">The sequence shown here is derived from an EMBL/GenBank/DDBJ whole genome shotgun (WGS) entry which is preliminary data.</text>
</comment>
<feature type="transmembrane region" description="Helical" evidence="13">
    <location>
        <begin position="103"/>
        <end position="121"/>
    </location>
</feature>
<feature type="domain" description="Cytochrome b5 heme-binding" evidence="14">
    <location>
        <begin position="4"/>
        <end position="80"/>
    </location>
</feature>
<dbReference type="GO" id="GO:0046872">
    <property type="term" value="F:metal ion binding"/>
    <property type="evidence" value="ECO:0007669"/>
    <property type="project" value="UniProtKB-UniRule"/>
</dbReference>
<evidence type="ECO:0000256" key="10">
    <source>
        <dbReference type="ARBA" id="ARBA00023136"/>
    </source>
</evidence>
<evidence type="ECO:0000256" key="9">
    <source>
        <dbReference type="ARBA" id="ARBA00023004"/>
    </source>
</evidence>
<reference evidence="15" key="1">
    <citation type="submission" date="2023-04" db="EMBL/GenBank/DDBJ databases">
        <title>Ambrosiozyma monospora NBRC 1965.</title>
        <authorList>
            <person name="Ichikawa N."/>
            <person name="Sato H."/>
            <person name="Tonouchi N."/>
        </authorList>
    </citation>
    <scope>NUCLEOTIDE SEQUENCE</scope>
    <source>
        <strain evidence="15">NBRC 1965</strain>
    </source>
</reference>
<dbReference type="EMBL" id="BSXU01000658">
    <property type="protein sequence ID" value="GMG21417.1"/>
    <property type="molecule type" value="Genomic_DNA"/>
</dbReference>
<evidence type="ECO:0000256" key="12">
    <source>
        <dbReference type="ARBA" id="ARBA00038168"/>
    </source>
</evidence>
<evidence type="ECO:0000256" key="2">
    <source>
        <dbReference type="ARBA" id="ARBA00022448"/>
    </source>
</evidence>
<evidence type="ECO:0000256" key="8">
    <source>
        <dbReference type="ARBA" id="ARBA00022982"/>
    </source>
</evidence>
<keyword evidence="10 13" id="KW-0472">Membrane</keyword>
<keyword evidence="3 13" id="KW-0349">Heme</keyword>
<keyword evidence="9 13" id="KW-0408">Iron</keyword>
<keyword evidence="6" id="KW-0256">Endoplasmic reticulum</keyword>
<evidence type="ECO:0000256" key="11">
    <source>
        <dbReference type="ARBA" id="ARBA00037877"/>
    </source>
</evidence>
<dbReference type="InterPro" id="IPR036400">
    <property type="entry name" value="Cyt_B5-like_heme/steroid_sf"/>
</dbReference>
<dbReference type="Proteomes" id="UP001165063">
    <property type="component" value="Unassembled WGS sequence"/>
</dbReference>
<proteinExistence type="inferred from homology"/>
<accession>A0A9W6YVG4</accession>
<dbReference type="GO" id="GO:0020037">
    <property type="term" value="F:heme binding"/>
    <property type="evidence" value="ECO:0007669"/>
    <property type="project" value="UniProtKB-UniRule"/>
</dbReference>
<comment type="similarity">
    <text evidence="12 13">Belongs to the cytochrome b5 family.</text>
</comment>
<keyword evidence="8" id="KW-0249">Electron transport</keyword>
<evidence type="ECO:0000256" key="1">
    <source>
        <dbReference type="ARBA" id="ARBA00004131"/>
    </source>
</evidence>
<dbReference type="InterPro" id="IPR050668">
    <property type="entry name" value="Cytochrome_b5"/>
</dbReference>
<evidence type="ECO:0000256" key="4">
    <source>
        <dbReference type="ARBA" id="ARBA00022692"/>
    </source>
</evidence>
<evidence type="ECO:0000256" key="13">
    <source>
        <dbReference type="RuleBase" id="RU362121"/>
    </source>
</evidence>
<keyword evidence="4 13" id="KW-0812">Transmembrane</keyword>
<dbReference type="SUPFAM" id="SSF55856">
    <property type="entry name" value="Cytochrome b5-like heme/steroid binding domain"/>
    <property type="match status" value="1"/>
</dbReference>
<evidence type="ECO:0000256" key="7">
    <source>
        <dbReference type="ARBA" id="ARBA00022848"/>
    </source>
</evidence>
<evidence type="ECO:0000256" key="3">
    <source>
        <dbReference type="ARBA" id="ARBA00022617"/>
    </source>
</evidence>
<name>A0A9W6YVG4_AMBMO</name>
<evidence type="ECO:0000259" key="14">
    <source>
        <dbReference type="PROSITE" id="PS50255"/>
    </source>
</evidence>
<dbReference type="SMART" id="SM01117">
    <property type="entry name" value="Cyt-b5"/>
    <property type="match status" value="1"/>
</dbReference>